<dbReference type="InterPro" id="IPR052180">
    <property type="entry name" value="NhaC_Na-H+_Antiporter"/>
</dbReference>
<reference evidence="11 12" key="1">
    <citation type="submission" date="2009-12" db="EMBL/GenBank/DDBJ databases">
        <authorList>
            <person name="Shrivastava S."/>
            <person name="Madupu R."/>
            <person name="Durkin A.S."/>
            <person name="Torralba M."/>
            <person name="Methe B."/>
            <person name="Sutton G.G."/>
            <person name="Strausberg R.L."/>
            <person name="Nelson K.E."/>
        </authorList>
    </citation>
    <scope>NUCLEOTIDE SEQUENCE [LARGE SCALE GENOMIC DNA]</scope>
    <source>
        <strain evidence="11 12">W5455</strain>
    </source>
</reference>
<feature type="transmembrane region" description="Helical" evidence="9">
    <location>
        <begin position="308"/>
        <end position="326"/>
    </location>
</feature>
<dbReference type="RefSeq" id="WP_009165192.1">
    <property type="nucleotide sequence ID" value="NZ_ADFP01000084.1"/>
</dbReference>
<keyword evidence="5 9" id="KW-0812">Transmembrane</keyword>
<keyword evidence="3" id="KW-0050">Antiport</keyword>
<evidence type="ECO:0000313" key="12">
    <source>
        <dbReference type="Proteomes" id="UP000006462"/>
    </source>
</evidence>
<comment type="caution">
    <text evidence="11">The sequence shown here is derived from an EMBL/GenBank/DDBJ whole genome shotgun (WGS) entry which is preliminary data.</text>
</comment>
<dbReference type="InterPro" id="IPR018461">
    <property type="entry name" value="Na/H_Antiport_NhaC-like_C"/>
</dbReference>
<dbReference type="Pfam" id="PF03553">
    <property type="entry name" value="Na_H_antiporter"/>
    <property type="match status" value="1"/>
</dbReference>
<keyword evidence="6 9" id="KW-1133">Transmembrane helix</keyword>
<keyword evidence="12" id="KW-1185">Reference proteome</keyword>
<evidence type="ECO:0000256" key="4">
    <source>
        <dbReference type="ARBA" id="ARBA00022475"/>
    </source>
</evidence>
<dbReference type="PANTHER" id="PTHR33451:SF5">
    <property type="entry name" value="NA+_H+ ANTIPORTER"/>
    <property type="match status" value="1"/>
</dbReference>
<keyword evidence="2" id="KW-0813">Transport</keyword>
<evidence type="ECO:0000256" key="8">
    <source>
        <dbReference type="ARBA" id="ARBA00038435"/>
    </source>
</evidence>
<feature type="transmembrane region" description="Helical" evidence="9">
    <location>
        <begin position="347"/>
        <end position="369"/>
    </location>
</feature>
<protein>
    <submittedName>
        <fullName evidence="11">Na+/H+ antiporter family protein</fullName>
    </submittedName>
</protein>
<feature type="transmembrane region" description="Helical" evidence="9">
    <location>
        <begin position="62"/>
        <end position="87"/>
    </location>
</feature>
<keyword evidence="7 9" id="KW-0472">Membrane</keyword>
<comment type="similarity">
    <text evidence="8">Belongs to the NhaC Na(+)/H(+) (TC 2.A.35) antiporter family.</text>
</comment>
<gene>
    <name evidence="11" type="ORF">HMPREF7215_2268</name>
</gene>
<keyword evidence="4" id="KW-1003">Cell membrane</keyword>
<evidence type="ECO:0000256" key="6">
    <source>
        <dbReference type="ARBA" id="ARBA00022989"/>
    </source>
</evidence>
<evidence type="ECO:0000313" key="11">
    <source>
        <dbReference type="EMBL" id="EFB90378.1"/>
    </source>
</evidence>
<sequence>MIAFLKLTPIISLVAMLLRGMDILIAAPLATVLAALLAFLLDHKSLQEITDAAINNAKELMLILFLLMVAYAMGEIFMATGVGASIISLSMNLGVSGKTVAVVALLLTAVLSTATGTSWGTFAACVPVFVWLSHITGGDPVLTVAAIAGGSCFGDNIGLISDTTVLSSGIQNVEVVDRVRHQGVWSLLCLILASALFYVAASNMGLPSESSDATKAIATIPPEIWEVLRTKRASAVALLQQVQSGVPLYMIIPLVLVVALAVYGVSTMACLFAGLFSALVLGLLAGTVQSVDLFLNLVQKGFADAGSWSVAMSMWTGAFGGIMKLMNAFEPISRLILATARNVRTLLFNNGLLCLLCNAALGDCTGQIVTVGPVIREMVEENVEGSDSDLYKLRLRNATLSDAFGVLGSQLIPWHGYMIFYTGLAMAVYPLHKFTPMEIISKNYLCLIAVFSMMILTITGWDRFIPLFGLPSEPQVHLKKDIVSAKQI</sequence>
<feature type="transmembrane region" description="Helical" evidence="9">
    <location>
        <begin position="99"/>
        <end position="132"/>
    </location>
</feature>
<feature type="transmembrane region" description="Helical" evidence="9">
    <location>
        <begin position="246"/>
        <end position="263"/>
    </location>
</feature>
<feature type="transmembrane region" description="Helical" evidence="9">
    <location>
        <begin position="270"/>
        <end position="288"/>
    </location>
</feature>
<evidence type="ECO:0000256" key="2">
    <source>
        <dbReference type="ARBA" id="ARBA00022448"/>
    </source>
</evidence>
<name>A0ABP2HSU4_9BACT</name>
<organism evidence="11 12">
    <name type="scientific">Pyramidobacter piscolens W5455</name>
    <dbReference type="NCBI Taxonomy" id="352165"/>
    <lineage>
        <taxon>Bacteria</taxon>
        <taxon>Thermotogati</taxon>
        <taxon>Synergistota</taxon>
        <taxon>Synergistia</taxon>
        <taxon>Synergistales</taxon>
        <taxon>Dethiosulfovibrionaceae</taxon>
        <taxon>Pyramidobacter</taxon>
    </lineage>
</organism>
<proteinExistence type="inferred from homology"/>
<feature type="domain" description="Na+/H+ antiporter NhaC-like C-terminal" evidence="10">
    <location>
        <begin position="13"/>
        <end position="200"/>
    </location>
</feature>
<evidence type="ECO:0000256" key="3">
    <source>
        <dbReference type="ARBA" id="ARBA00022449"/>
    </source>
</evidence>
<accession>A0ABP2HSU4</accession>
<evidence type="ECO:0000259" key="10">
    <source>
        <dbReference type="Pfam" id="PF03553"/>
    </source>
</evidence>
<comment type="subcellular location">
    <subcellularLocation>
        <location evidence="1">Cell membrane</location>
        <topology evidence="1">Multi-pass membrane protein</topology>
    </subcellularLocation>
</comment>
<evidence type="ECO:0000256" key="1">
    <source>
        <dbReference type="ARBA" id="ARBA00004651"/>
    </source>
</evidence>
<feature type="transmembrane region" description="Helical" evidence="9">
    <location>
        <begin position="414"/>
        <end position="432"/>
    </location>
</feature>
<feature type="transmembrane region" description="Helical" evidence="9">
    <location>
        <begin position="444"/>
        <end position="461"/>
    </location>
</feature>
<dbReference type="EMBL" id="ADFP01000084">
    <property type="protein sequence ID" value="EFB90378.1"/>
    <property type="molecule type" value="Genomic_DNA"/>
</dbReference>
<dbReference type="Proteomes" id="UP000006462">
    <property type="component" value="Unassembled WGS sequence"/>
</dbReference>
<evidence type="ECO:0000256" key="5">
    <source>
        <dbReference type="ARBA" id="ARBA00022692"/>
    </source>
</evidence>
<feature type="transmembrane region" description="Helical" evidence="9">
    <location>
        <begin position="23"/>
        <end position="41"/>
    </location>
</feature>
<evidence type="ECO:0000256" key="7">
    <source>
        <dbReference type="ARBA" id="ARBA00023136"/>
    </source>
</evidence>
<evidence type="ECO:0000256" key="9">
    <source>
        <dbReference type="SAM" id="Phobius"/>
    </source>
</evidence>
<feature type="transmembrane region" description="Helical" evidence="9">
    <location>
        <begin position="184"/>
        <end position="201"/>
    </location>
</feature>
<dbReference type="PANTHER" id="PTHR33451">
    <property type="entry name" value="MALATE-2H(+)/NA(+)-LACTATE ANTIPORTER"/>
    <property type="match status" value="1"/>
</dbReference>